<comment type="caution">
    <text evidence="1">The sequence shown here is derived from an EMBL/GenBank/DDBJ whole genome shotgun (WGS) entry which is preliminary data.</text>
</comment>
<accession>A0AAV4UHT1</accession>
<sequence length="153" mass="17474">MELLDTPNFDGIVEVQRTFSHAFDMSFLIPNFPPQEKTVHTGRAIIQCSKPTSWLIEIELVPNTLELTNLVMKIKRTDSQFSNATVLAGFSSQNIHGKSLSFESSRRWYGVLPNMTHFVHKEYNLPHPMMKPLPRKELIVTAFFTVVSCCDMS</sequence>
<keyword evidence="2" id="KW-1185">Reference proteome</keyword>
<gene>
    <name evidence="1" type="ORF">CEXT_431231</name>
</gene>
<dbReference type="Proteomes" id="UP001054945">
    <property type="component" value="Unassembled WGS sequence"/>
</dbReference>
<dbReference type="EMBL" id="BPLR01012902">
    <property type="protein sequence ID" value="GIY57400.1"/>
    <property type="molecule type" value="Genomic_DNA"/>
</dbReference>
<reference evidence="1 2" key="1">
    <citation type="submission" date="2021-06" db="EMBL/GenBank/DDBJ databases">
        <title>Caerostris extrusa draft genome.</title>
        <authorList>
            <person name="Kono N."/>
            <person name="Arakawa K."/>
        </authorList>
    </citation>
    <scope>NUCLEOTIDE SEQUENCE [LARGE SCALE GENOMIC DNA]</scope>
</reference>
<evidence type="ECO:0000313" key="2">
    <source>
        <dbReference type="Proteomes" id="UP001054945"/>
    </source>
</evidence>
<proteinExistence type="predicted"/>
<dbReference type="AlphaFoldDB" id="A0AAV4UHT1"/>
<name>A0AAV4UHT1_CAEEX</name>
<protein>
    <submittedName>
        <fullName evidence="1">Uncharacterized protein</fullName>
    </submittedName>
</protein>
<evidence type="ECO:0000313" key="1">
    <source>
        <dbReference type="EMBL" id="GIY57400.1"/>
    </source>
</evidence>
<organism evidence="1 2">
    <name type="scientific">Caerostris extrusa</name>
    <name type="common">Bark spider</name>
    <name type="synonym">Caerostris bankana</name>
    <dbReference type="NCBI Taxonomy" id="172846"/>
    <lineage>
        <taxon>Eukaryota</taxon>
        <taxon>Metazoa</taxon>
        <taxon>Ecdysozoa</taxon>
        <taxon>Arthropoda</taxon>
        <taxon>Chelicerata</taxon>
        <taxon>Arachnida</taxon>
        <taxon>Araneae</taxon>
        <taxon>Araneomorphae</taxon>
        <taxon>Entelegynae</taxon>
        <taxon>Araneoidea</taxon>
        <taxon>Araneidae</taxon>
        <taxon>Caerostris</taxon>
    </lineage>
</organism>